<dbReference type="GO" id="GO:0016485">
    <property type="term" value="P:protein processing"/>
    <property type="evidence" value="ECO:0007669"/>
    <property type="project" value="InterPro"/>
</dbReference>
<gene>
    <name evidence="13" type="ORF">LOD99_14978</name>
</gene>
<accession>A0AAV7KDR3</accession>
<evidence type="ECO:0000256" key="7">
    <source>
        <dbReference type="ARBA" id="ARBA00022989"/>
    </source>
</evidence>
<dbReference type="EMBL" id="JAKMXF010000066">
    <property type="protein sequence ID" value="KAI6659307.1"/>
    <property type="molecule type" value="Genomic_DNA"/>
</dbReference>
<evidence type="ECO:0000259" key="12">
    <source>
        <dbReference type="Pfam" id="PF18266"/>
    </source>
</evidence>
<dbReference type="AlphaFoldDB" id="A0AAV7KDR3"/>
<dbReference type="PANTHER" id="PTHR21092">
    <property type="entry name" value="NICASTRIN"/>
    <property type="match status" value="1"/>
</dbReference>
<comment type="subcellular location">
    <subcellularLocation>
        <location evidence="1">Membrane</location>
        <topology evidence="1">Single-pass type I membrane protein</topology>
    </subcellularLocation>
</comment>
<feature type="domain" description="Nicastrin small lobe" evidence="12">
    <location>
        <begin position="36"/>
        <end position="196"/>
    </location>
</feature>
<dbReference type="GO" id="GO:0007219">
    <property type="term" value="P:Notch signaling pathway"/>
    <property type="evidence" value="ECO:0007669"/>
    <property type="project" value="UniProtKB-KW"/>
</dbReference>
<feature type="signal peptide" evidence="11">
    <location>
        <begin position="1"/>
        <end position="16"/>
    </location>
</feature>
<keyword evidence="9" id="KW-0325">Glycoprotein</keyword>
<keyword evidence="5 11" id="KW-0732">Signal</keyword>
<reference evidence="13 14" key="1">
    <citation type="journal article" date="2023" name="BMC Biol.">
        <title>The compact genome of the sponge Oopsacas minuta (Hexactinellida) is lacking key metazoan core genes.</title>
        <authorList>
            <person name="Santini S."/>
            <person name="Schenkelaars Q."/>
            <person name="Jourda C."/>
            <person name="Duchesne M."/>
            <person name="Belahbib H."/>
            <person name="Rocher C."/>
            <person name="Selva M."/>
            <person name="Riesgo A."/>
            <person name="Vervoort M."/>
            <person name="Leys S.P."/>
            <person name="Kodjabachian L."/>
            <person name="Le Bivic A."/>
            <person name="Borchiellini C."/>
            <person name="Claverie J.M."/>
            <person name="Renard E."/>
        </authorList>
    </citation>
    <scope>NUCLEOTIDE SEQUENCE [LARGE SCALE GENOMIC DNA]</scope>
    <source>
        <strain evidence="13">SPO-2</strain>
    </source>
</reference>
<evidence type="ECO:0000256" key="6">
    <source>
        <dbReference type="ARBA" id="ARBA00022976"/>
    </source>
</evidence>
<sequence length="660" mass="73310">MHTVFLILTFTHLIFSSTVLDGYIYYKYDNDLLAPPCTRLVNATHQIGCSTGAYPKSGTLFELNTDSDFDFVMKPGPHSPYIVLIHLPHYAKDNILKLEASPYVAGILVDVINQPDGLDSFSPQTECPNMAGFQKNDCHLNPDGNSLDFYDFNEFPIFSINDQTILSNLQDCAKSNQYISGLSYVCSVQLTSRMYASVNTEVCTRRLDYVLPQFTSSTSYCSPLQGWSLWGTLFPLKENTNYNNTENGIILIAAQLDASAFFHDLSYGAEHDLSAIAVLLGIAEVLGKLKRNNSINDTGNPIVFAFFDGEEWQHIGSSKMAYDISKGKFPLFPDIELSHQGIKHFIGMDQVALPSNQSWYVHSTPSAQNDSEFISAFQSSSQLNNISFTFLDDGLNLPSTMTYFSHFNANISGAIITDFNDTFNNRFHGSFLDNAKNLGINTNPNLITDLQILCKSLTESILSISNIKVDEAIDKSCNESLLTQILDCFLVNSSCPLFSKVSPPDLPASSGPVSRYVSIQTTTSLTSLITHNLLAYFIGDREITVSKNCSVNISPTSKSLYRTYFSQGPNYNSSTMLGVCVNSTVYFYKAISPSVELNSFGSNSIYSTWAESTWEEPSIWIYLAANNYIYYGEFMLGFAMTLVTLIVSIIFTVKASMIFK</sequence>
<dbReference type="Proteomes" id="UP001165289">
    <property type="component" value="Unassembled WGS sequence"/>
</dbReference>
<evidence type="ECO:0000256" key="2">
    <source>
        <dbReference type="ARBA" id="ARBA00007717"/>
    </source>
</evidence>
<feature type="chain" id="PRO_5043865890" description="Nicastrin" evidence="11">
    <location>
        <begin position="17"/>
        <end position="660"/>
    </location>
</feature>
<dbReference type="InterPro" id="IPR041084">
    <property type="entry name" value="Ncstrn_small"/>
</dbReference>
<dbReference type="GO" id="GO:0005886">
    <property type="term" value="C:plasma membrane"/>
    <property type="evidence" value="ECO:0007669"/>
    <property type="project" value="TreeGrafter"/>
</dbReference>
<evidence type="ECO:0000313" key="14">
    <source>
        <dbReference type="Proteomes" id="UP001165289"/>
    </source>
</evidence>
<evidence type="ECO:0000256" key="8">
    <source>
        <dbReference type="ARBA" id="ARBA00023136"/>
    </source>
</evidence>
<comment type="caution">
    <text evidence="13">The sequence shown here is derived from an EMBL/GenBank/DDBJ whole genome shotgun (WGS) entry which is preliminary data.</text>
</comment>
<comment type="similarity">
    <text evidence="2">Belongs to the nicastrin family.</text>
</comment>
<name>A0AAV7KDR3_9METZ</name>
<proteinExistence type="inferred from homology"/>
<evidence type="ECO:0000313" key="13">
    <source>
        <dbReference type="EMBL" id="KAI6659307.1"/>
    </source>
</evidence>
<dbReference type="InterPro" id="IPR008710">
    <property type="entry name" value="Nicastrin"/>
</dbReference>
<dbReference type="PANTHER" id="PTHR21092:SF0">
    <property type="entry name" value="NICASTRIN"/>
    <property type="match status" value="1"/>
</dbReference>
<feature type="transmembrane region" description="Helical" evidence="10">
    <location>
        <begin position="628"/>
        <end position="653"/>
    </location>
</feature>
<keyword evidence="4 10" id="KW-0812">Transmembrane</keyword>
<dbReference type="GO" id="GO:0007220">
    <property type="term" value="P:Notch receptor processing"/>
    <property type="evidence" value="ECO:0007669"/>
    <property type="project" value="TreeGrafter"/>
</dbReference>
<evidence type="ECO:0000256" key="10">
    <source>
        <dbReference type="SAM" id="Phobius"/>
    </source>
</evidence>
<keyword evidence="14" id="KW-1185">Reference proteome</keyword>
<evidence type="ECO:0000256" key="11">
    <source>
        <dbReference type="SAM" id="SignalP"/>
    </source>
</evidence>
<evidence type="ECO:0000256" key="1">
    <source>
        <dbReference type="ARBA" id="ARBA00004479"/>
    </source>
</evidence>
<evidence type="ECO:0000256" key="3">
    <source>
        <dbReference type="ARBA" id="ARBA00015303"/>
    </source>
</evidence>
<dbReference type="Pfam" id="PF18266">
    <property type="entry name" value="Ncstrn_small"/>
    <property type="match status" value="1"/>
</dbReference>
<evidence type="ECO:0000256" key="4">
    <source>
        <dbReference type="ARBA" id="ARBA00022692"/>
    </source>
</evidence>
<keyword evidence="6" id="KW-0914">Notch signaling pathway</keyword>
<keyword evidence="7 10" id="KW-1133">Transmembrane helix</keyword>
<dbReference type="Pfam" id="PF05450">
    <property type="entry name" value="Nicastrin"/>
    <property type="match status" value="1"/>
</dbReference>
<dbReference type="Gene3D" id="3.40.630.10">
    <property type="entry name" value="Zn peptidases"/>
    <property type="match status" value="1"/>
</dbReference>
<evidence type="ECO:0000256" key="9">
    <source>
        <dbReference type="ARBA" id="ARBA00023180"/>
    </source>
</evidence>
<evidence type="ECO:0000256" key="5">
    <source>
        <dbReference type="ARBA" id="ARBA00022729"/>
    </source>
</evidence>
<keyword evidence="8 10" id="KW-0472">Membrane</keyword>
<organism evidence="13 14">
    <name type="scientific">Oopsacas minuta</name>
    <dbReference type="NCBI Taxonomy" id="111878"/>
    <lineage>
        <taxon>Eukaryota</taxon>
        <taxon>Metazoa</taxon>
        <taxon>Porifera</taxon>
        <taxon>Hexactinellida</taxon>
        <taxon>Hexasterophora</taxon>
        <taxon>Lyssacinosida</taxon>
        <taxon>Leucopsacidae</taxon>
        <taxon>Oopsacas</taxon>
    </lineage>
</organism>
<dbReference type="SUPFAM" id="SSF53187">
    <property type="entry name" value="Zn-dependent exopeptidases"/>
    <property type="match status" value="1"/>
</dbReference>
<protein>
    <recommendedName>
        <fullName evidence="3">Nicastrin</fullName>
    </recommendedName>
</protein>